<keyword evidence="1" id="KW-0805">Transcription regulation</keyword>
<evidence type="ECO:0000256" key="2">
    <source>
        <dbReference type="ARBA" id="ARBA00023125"/>
    </source>
</evidence>
<dbReference type="SUPFAM" id="SSF46785">
    <property type="entry name" value="Winged helix' DNA-binding domain"/>
    <property type="match status" value="1"/>
</dbReference>
<feature type="domain" description="HTH iclR-type" evidence="5">
    <location>
        <begin position="2"/>
        <end position="61"/>
    </location>
</feature>
<protein>
    <submittedName>
        <fullName evidence="7">Unannotated protein</fullName>
    </submittedName>
</protein>
<dbReference type="Gene3D" id="1.10.10.10">
    <property type="entry name" value="Winged helix-like DNA-binding domain superfamily/Winged helix DNA-binding domain"/>
    <property type="match status" value="1"/>
</dbReference>
<dbReference type="InterPro" id="IPR050707">
    <property type="entry name" value="HTH_MetabolicPath_Reg"/>
</dbReference>
<dbReference type="Pfam" id="PF09339">
    <property type="entry name" value="HTH_IclR"/>
    <property type="match status" value="1"/>
</dbReference>
<evidence type="ECO:0000259" key="6">
    <source>
        <dbReference type="PROSITE" id="PS51078"/>
    </source>
</evidence>
<feature type="domain" description="IclR-ED" evidence="6">
    <location>
        <begin position="62"/>
        <end position="245"/>
    </location>
</feature>
<dbReference type="PANTHER" id="PTHR30136">
    <property type="entry name" value="HELIX-TURN-HELIX TRANSCRIPTIONAL REGULATOR, ICLR FAMILY"/>
    <property type="match status" value="1"/>
</dbReference>
<dbReference type="Gene3D" id="3.30.450.40">
    <property type="match status" value="1"/>
</dbReference>
<evidence type="ECO:0000256" key="1">
    <source>
        <dbReference type="ARBA" id="ARBA00023015"/>
    </source>
</evidence>
<gene>
    <name evidence="7" type="ORF">UFOPK3472_02282</name>
</gene>
<keyword evidence="2" id="KW-0238">DNA-binding</keyword>
<dbReference type="PANTHER" id="PTHR30136:SF24">
    <property type="entry name" value="HTH-TYPE TRANSCRIPTIONAL REPRESSOR ALLR"/>
    <property type="match status" value="1"/>
</dbReference>
<dbReference type="AlphaFoldDB" id="A0A6J7FQC4"/>
<dbReference type="InterPro" id="IPR029016">
    <property type="entry name" value="GAF-like_dom_sf"/>
</dbReference>
<dbReference type="InterPro" id="IPR014757">
    <property type="entry name" value="Tscrpt_reg_IclR_C"/>
</dbReference>
<dbReference type="GO" id="GO:0003677">
    <property type="term" value="F:DNA binding"/>
    <property type="evidence" value="ECO:0007669"/>
    <property type="project" value="UniProtKB-KW"/>
</dbReference>
<keyword evidence="3" id="KW-0804">Transcription</keyword>
<accession>A0A6J7FQC4</accession>
<evidence type="ECO:0000256" key="4">
    <source>
        <dbReference type="SAM" id="MobiDB-lite"/>
    </source>
</evidence>
<feature type="region of interest" description="Disordered" evidence="4">
    <location>
        <begin position="242"/>
        <end position="265"/>
    </location>
</feature>
<evidence type="ECO:0000313" key="7">
    <source>
        <dbReference type="EMBL" id="CAB4897707.1"/>
    </source>
</evidence>
<dbReference type="PROSITE" id="PS51078">
    <property type="entry name" value="ICLR_ED"/>
    <property type="match status" value="1"/>
</dbReference>
<dbReference type="PROSITE" id="PS51077">
    <property type="entry name" value="HTH_ICLR"/>
    <property type="match status" value="1"/>
</dbReference>
<feature type="compositionally biased region" description="Basic and acidic residues" evidence="4">
    <location>
        <begin position="247"/>
        <end position="265"/>
    </location>
</feature>
<proteinExistence type="predicted"/>
<dbReference type="InterPro" id="IPR036390">
    <property type="entry name" value="WH_DNA-bd_sf"/>
</dbReference>
<name>A0A6J7FQC4_9ZZZZ</name>
<evidence type="ECO:0000259" key="5">
    <source>
        <dbReference type="PROSITE" id="PS51077"/>
    </source>
</evidence>
<dbReference type="GO" id="GO:0003700">
    <property type="term" value="F:DNA-binding transcription factor activity"/>
    <property type="evidence" value="ECO:0007669"/>
    <property type="project" value="TreeGrafter"/>
</dbReference>
<sequence>MSQSLSRALTILGLLGDGSKSLDELAAVLGVHKTTVLRLLRTMESDRFVSHGADHRYQLGSRLFELANHALEQRDVRTVARPHLAALNSDTGQTVHLATYEAGEVIYIDKFDAQQSVRMYSRVGRPAPLHCTAVGKILVAGRPRAEREEIARRITYTPFTERTISTPEQYLRELELVDQQGFAEDREEHESFVNCIGCAVRNGTGDVVAAVSMSVPDMLLDHQQVLAALPAVRGTAAAISEGLGWRPPDRHDRSLTNDSSMEGKS</sequence>
<dbReference type="EMBL" id="CAFBLX010000161">
    <property type="protein sequence ID" value="CAB4897707.1"/>
    <property type="molecule type" value="Genomic_DNA"/>
</dbReference>
<dbReference type="Pfam" id="PF01614">
    <property type="entry name" value="IclR_C"/>
    <property type="match status" value="1"/>
</dbReference>
<evidence type="ECO:0000256" key="3">
    <source>
        <dbReference type="ARBA" id="ARBA00023163"/>
    </source>
</evidence>
<dbReference type="GO" id="GO:0045892">
    <property type="term" value="P:negative regulation of DNA-templated transcription"/>
    <property type="evidence" value="ECO:0007669"/>
    <property type="project" value="TreeGrafter"/>
</dbReference>
<organism evidence="7">
    <name type="scientific">freshwater metagenome</name>
    <dbReference type="NCBI Taxonomy" id="449393"/>
    <lineage>
        <taxon>unclassified sequences</taxon>
        <taxon>metagenomes</taxon>
        <taxon>ecological metagenomes</taxon>
    </lineage>
</organism>
<dbReference type="SUPFAM" id="SSF55781">
    <property type="entry name" value="GAF domain-like"/>
    <property type="match status" value="1"/>
</dbReference>
<dbReference type="SMART" id="SM00346">
    <property type="entry name" value="HTH_ICLR"/>
    <property type="match status" value="1"/>
</dbReference>
<reference evidence="7" key="1">
    <citation type="submission" date="2020-05" db="EMBL/GenBank/DDBJ databases">
        <authorList>
            <person name="Chiriac C."/>
            <person name="Salcher M."/>
            <person name="Ghai R."/>
            <person name="Kavagutti S V."/>
        </authorList>
    </citation>
    <scope>NUCLEOTIDE SEQUENCE</scope>
</reference>
<dbReference type="InterPro" id="IPR036388">
    <property type="entry name" value="WH-like_DNA-bd_sf"/>
</dbReference>
<dbReference type="InterPro" id="IPR005471">
    <property type="entry name" value="Tscrpt_reg_IclR_N"/>
</dbReference>